<dbReference type="InterPro" id="IPR025452">
    <property type="entry name" value="DUF4218"/>
</dbReference>
<organism evidence="2 3">
    <name type="scientific">Acer saccharum</name>
    <name type="common">Sugar maple</name>
    <dbReference type="NCBI Taxonomy" id="4024"/>
    <lineage>
        <taxon>Eukaryota</taxon>
        <taxon>Viridiplantae</taxon>
        <taxon>Streptophyta</taxon>
        <taxon>Embryophyta</taxon>
        <taxon>Tracheophyta</taxon>
        <taxon>Spermatophyta</taxon>
        <taxon>Magnoliopsida</taxon>
        <taxon>eudicotyledons</taxon>
        <taxon>Gunneridae</taxon>
        <taxon>Pentapetalae</taxon>
        <taxon>rosids</taxon>
        <taxon>malvids</taxon>
        <taxon>Sapindales</taxon>
        <taxon>Sapindaceae</taxon>
        <taxon>Hippocastanoideae</taxon>
        <taxon>Acereae</taxon>
        <taxon>Acer</taxon>
    </lineage>
</organism>
<protein>
    <recommendedName>
        <fullName evidence="1">DUF4218 domain-containing protein</fullName>
    </recommendedName>
</protein>
<feature type="domain" description="DUF4218" evidence="1">
    <location>
        <begin position="179"/>
        <end position="235"/>
    </location>
</feature>
<sequence>MEKKKKAEMEESSDKTYWKKKSIFFELPYWENNLIRHNLDVMHIEKNVCDNKLWTLLGVVGKSKDNLKARRDFEDLGLRKPLHPQQQGATKVYLPPTCFTMNKVNKDVFLKVLKSVKVPDGYASNISRCVRMKEHTIFGLKSHDSHKLMQQLLPLVARRALPKNVVEALIELSNFFRQLCSKVNLTSDLENIQDRIGLTLCHLEKIFPMSFFDVMEHLPIHLAEEALISGPVQFR</sequence>
<dbReference type="PANTHER" id="PTHR10775">
    <property type="entry name" value="OS08G0208400 PROTEIN"/>
    <property type="match status" value="1"/>
</dbReference>
<dbReference type="Proteomes" id="UP001168877">
    <property type="component" value="Unassembled WGS sequence"/>
</dbReference>
<gene>
    <name evidence="2" type="ORF">LWI29_019852</name>
</gene>
<reference evidence="2" key="1">
    <citation type="journal article" date="2022" name="Plant J.">
        <title>Strategies of tolerance reflected in two North American maple genomes.</title>
        <authorList>
            <person name="McEvoy S.L."/>
            <person name="Sezen U.U."/>
            <person name="Trouern-Trend A."/>
            <person name="McMahon S.M."/>
            <person name="Schaberg P.G."/>
            <person name="Yang J."/>
            <person name="Wegrzyn J.L."/>
            <person name="Swenson N.G."/>
        </authorList>
    </citation>
    <scope>NUCLEOTIDE SEQUENCE</scope>
    <source>
        <strain evidence="2">NS2018</strain>
    </source>
</reference>
<dbReference type="AlphaFoldDB" id="A0AA39SR95"/>
<reference evidence="2" key="2">
    <citation type="submission" date="2023-06" db="EMBL/GenBank/DDBJ databases">
        <authorList>
            <person name="Swenson N.G."/>
            <person name="Wegrzyn J.L."/>
            <person name="Mcevoy S.L."/>
        </authorList>
    </citation>
    <scope>NUCLEOTIDE SEQUENCE</scope>
    <source>
        <strain evidence="2">NS2018</strain>
        <tissue evidence="2">Leaf</tissue>
    </source>
</reference>
<comment type="caution">
    <text evidence="2">The sequence shown here is derived from an EMBL/GenBank/DDBJ whole genome shotgun (WGS) entry which is preliminary data.</text>
</comment>
<keyword evidence="3" id="KW-1185">Reference proteome</keyword>
<dbReference type="Pfam" id="PF13960">
    <property type="entry name" value="DUF4218"/>
    <property type="match status" value="1"/>
</dbReference>
<name>A0AA39SR95_ACESA</name>
<accession>A0AA39SR95</accession>
<proteinExistence type="predicted"/>
<evidence type="ECO:0000259" key="1">
    <source>
        <dbReference type="Pfam" id="PF13960"/>
    </source>
</evidence>
<evidence type="ECO:0000313" key="2">
    <source>
        <dbReference type="EMBL" id="KAK0596884.1"/>
    </source>
</evidence>
<dbReference type="PANTHER" id="PTHR10775:SF185">
    <property type="entry name" value="OS08G0208400 PROTEIN"/>
    <property type="match status" value="1"/>
</dbReference>
<dbReference type="EMBL" id="JAUESC010000004">
    <property type="protein sequence ID" value="KAK0596884.1"/>
    <property type="molecule type" value="Genomic_DNA"/>
</dbReference>
<evidence type="ECO:0000313" key="3">
    <source>
        <dbReference type="Proteomes" id="UP001168877"/>
    </source>
</evidence>